<dbReference type="OrthoDB" id="8876749at2759"/>
<keyword evidence="10 12" id="KW-0807">Transducer</keyword>
<feature type="transmembrane region" description="Helical" evidence="13">
    <location>
        <begin position="231"/>
        <end position="253"/>
    </location>
</feature>
<feature type="transmembrane region" description="Helical" evidence="13">
    <location>
        <begin position="185"/>
        <end position="210"/>
    </location>
</feature>
<evidence type="ECO:0000256" key="1">
    <source>
        <dbReference type="ARBA" id="ARBA00004141"/>
    </source>
</evidence>
<dbReference type="PANTHER" id="PTHR11394">
    <property type="entry name" value="TASTE RECEPTOR TYPE 2"/>
    <property type="match status" value="1"/>
</dbReference>
<evidence type="ECO:0000256" key="6">
    <source>
        <dbReference type="ARBA" id="ARBA00022989"/>
    </source>
</evidence>
<dbReference type="GO" id="GO:0016020">
    <property type="term" value="C:membrane"/>
    <property type="evidence" value="ECO:0000318"/>
    <property type="project" value="GO_Central"/>
</dbReference>
<accession>A0A8J0TR28</accession>
<dbReference type="AlphaFoldDB" id="A0A8J0TR28"/>
<dbReference type="PANTHER" id="PTHR11394:SF165">
    <property type="entry name" value="TASTE RECEPTOR TYPE 2"/>
    <property type="match status" value="1"/>
</dbReference>
<keyword evidence="7 12" id="KW-0297">G-protein coupled receptor</keyword>
<evidence type="ECO:0000256" key="4">
    <source>
        <dbReference type="ARBA" id="ARBA00022606"/>
    </source>
</evidence>
<keyword evidence="3 12" id="KW-0919">Taste</keyword>
<feature type="transmembrane region" description="Helical" evidence="13">
    <location>
        <begin position="51"/>
        <end position="74"/>
    </location>
</feature>
<organism evidence="14 15">
    <name type="scientific">Xenopus laevis</name>
    <name type="common">African clawed frog</name>
    <dbReference type="NCBI Taxonomy" id="8355"/>
    <lineage>
        <taxon>Eukaryota</taxon>
        <taxon>Metazoa</taxon>
        <taxon>Chordata</taxon>
        <taxon>Craniata</taxon>
        <taxon>Vertebrata</taxon>
        <taxon>Euteleostomi</taxon>
        <taxon>Amphibia</taxon>
        <taxon>Batrachia</taxon>
        <taxon>Anura</taxon>
        <taxon>Pipoidea</taxon>
        <taxon>Pipidae</taxon>
        <taxon>Xenopodinae</taxon>
        <taxon>Xenopus</taxon>
        <taxon>Xenopus</taxon>
    </lineage>
</organism>
<keyword evidence="8 12" id="KW-0472">Membrane</keyword>
<evidence type="ECO:0000256" key="7">
    <source>
        <dbReference type="ARBA" id="ARBA00023040"/>
    </source>
</evidence>
<keyword evidence="9 12" id="KW-0675">Receptor</keyword>
<evidence type="ECO:0000256" key="13">
    <source>
        <dbReference type="SAM" id="Phobius"/>
    </source>
</evidence>
<dbReference type="KEGG" id="xla:108702339"/>
<sequence>MDLSSTLNVVYSLLPGITANLTGTLTNAYISVAILLDYFKIQMMSTSNKILVALSLSNVYLSLMLFISTVSVFLPLINADSVNGYISALLMFGICSSTWITTCLCVFYFLKIIDFSSGLLACFKLKINIIVPWFIFFSEVVSLGCSFLTLLPSVTSPGSSTNTSLFYPVNSTSEELINSPGFMKVTFFAVFVPMLIMIVTTFSTIGSLFLHSRRMENTGTSSSLTPHRNAACMMAWLLLLYTVIFVVLFTYFFKLFDQQSFGYKITFNLIYLFTLVQSVVLIIGNPKLKEAITKCCLFATKVSD</sequence>
<dbReference type="Pfam" id="PF05296">
    <property type="entry name" value="TAS2R"/>
    <property type="match status" value="1"/>
</dbReference>
<keyword evidence="6 13" id="KW-1133">Transmembrane helix</keyword>
<proteinExistence type="inferred from homology"/>
<evidence type="ECO:0000313" key="14">
    <source>
        <dbReference type="Proteomes" id="UP000186698"/>
    </source>
</evidence>
<keyword evidence="5 12" id="KW-0812">Transmembrane</keyword>
<evidence type="ECO:0000256" key="12">
    <source>
        <dbReference type="RuleBase" id="RU004424"/>
    </source>
</evidence>
<name>A0A8J0TR28_XENLA</name>
<dbReference type="Gene3D" id="1.20.1070.10">
    <property type="entry name" value="Rhodopsin 7-helix transmembrane proteins"/>
    <property type="match status" value="1"/>
</dbReference>
<feature type="transmembrane region" description="Helical" evidence="13">
    <location>
        <begin position="265"/>
        <end position="284"/>
    </location>
</feature>
<evidence type="ECO:0000256" key="10">
    <source>
        <dbReference type="ARBA" id="ARBA00023224"/>
    </source>
</evidence>
<dbReference type="RefSeq" id="XP_018093302.1">
    <property type="nucleotide sequence ID" value="XM_018237813.2"/>
</dbReference>
<evidence type="ECO:0000256" key="11">
    <source>
        <dbReference type="RuleBase" id="RU004423"/>
    </source>
</evidence>
<comment type="similarity">
    <text evidence="2 11">Belongs to the G-protein coupled receptor T2R family.</text>
</comment>
<dbReference type="InterPro" id="IPR007960">
    <property type="entry name" value="TAS2R"/>
</dbReference>
<keyword evidence="14" id="KW-1185">Reference proteome</keyword>
<feature type="transmembrane region" description="Helical" evidence="13">
    <location>
        <begin position="130"/>
        <end position="151"/>
    </location>
</feature>
<evidence type="ECO:0000256" key="8">
    <source>
        <dbReference type="ARBA" id="ARBA00023136"/>
    </source>
</evidence>
<dbReference type="Proteomes" id="UP000186698">
    <property type="component" value="Chromosome 9_10S"/>
</dbReference>
<gene>
    <name evidence="15" type="primary">LOC108702339</name>
</gene>
<reference evidence="15" key="1">
    <citation type="submission" date="2025-08" db="UniProtKB">
        <authorList>
            <consortium name="RefSeq"/>
        </authorList>
    </citation>
    <scope>IDENTIFICATION</scope>
    <source>
        <strain evidence="15">J_2021</strain>
        <tissue evidence="15">Erythrocytes</tissue>
    </source>
</reference>
<evidence type="ECO:0000256" key="2">
    <source>
        <dbReference type="ARBA" id="ARBA00007376"/>
    </source>
</evidence>
<comment type="subcellular location">
    <subcellularLocation>
        <location evidence="1 12">Membrane</location>
        <topology evidence="1 12">Multi-pass membrane protein</topology>
    </subcellularLocation>
</comment>
<evidence type="ECO:0000256" key="5">
    <source>
        <dbReference type="ARBA" id="ARBA00022692"/>
    </source>
</evidence>
<dbReference type="GeneID" id="108702339"/>
<dbReference type="SUPFAM" id="SSF81321">
    <property type="entry name" value="Family A G protein-coupled receptor-like"/>
    <property type="match status" value="1"/>
</dbReference>
<evidence type="ECO:0000256" key="9">
    <source>
        <dbReference type="ARBA" id="ARBA00023170"/>
    </source>
</evidence>
<dbReference type="GO" id="GO:0033038">
    <property type="term" value="F:bitter taste receptor activity"/>
    <property type="evidence" value="ECO:0000318"/>
    <property type="project" value="GO_Central"/>
</dbReference>
<keyword evidence="4 12" id="KW-0716">Sensory transduction</keyword>
<evidence type="ECO:0000313" key="15">
    <source>
        <dbReference type="RefSeq" id="XP_018093302.1"/>
    </source>
</evidence>
<protein>
    <recommendedName>
        <fullName evidence="12">Taste receptor type 2</fullName>
    </recommendedName>
</protein>
<feature type="transmembrane region" description="Helical" evidence="13">
    <location>
        <begin position="86"/>
        <end position="110"/>
    </location>
</feature>
<dbReference type="GO" id="GO:0004930">
    <property type="term" value="F:G protein-coupled receptor activity"/>
    <property type="evidence" value="ECO:0007669"/>
    <property type="project" value="UniProtKB-KW"/>
</dbReference>
<dbReference type="GO" id="GO:0001580">
    <property type="term" value="P:detection of chemical stimulus involved in sensory perception of bitter taste"/>
    <property type="evidence" value="ECO:0000318"/>
    <property type="project" value="GO_Central"/>
</dbReference>
<evidence type="ECO:0000256" key="3">
    <source>
        <dbReference type="ARBA" id="ARBA00022480"/>
    </source>
</evidence>
<feature type="transmembrane region" description="Helical" evidence="13">
    <location>
        <begin position="20"/>
        <end position="39"/>
    </location>
</feature>